<keyword evidence="5" id="KW-1185">Reference proteome</keyword>
<dbReference type="Gene3D" id="1.25.40.10">
    <property type="entry name" value="Tetratricopeptide repeat domain"/>
    <property type="match status" value="1"/>
</dbReference>
<gene>
    <name evidence="3" type="ORF">GRI94_01805</name>
    <name evidence="4" type="ORF">GRI94_15895</name>
</gene>
<evidence type="ECO:0000313" key="5">
    <source>
        <dbReference type="Proteomes" id="UP000446786"/>
    </source>
</evidence>
<keyword evidence="2" id="KW-0802">TPR repeat</keyword>
<keyword evidence="1" id="KW-0677">Repeat</keyword>
<dbReference type="EMBL" id="WTYE01000001">
    <property type="protein sequence ID" value="MXP30551.1"/>
    <property type="molecule type" value="Genomic_DNA"/>
</dbReference>
<comment type="caution">
    <text evidence="4">The sequence shown here is derived from an EMBL/GenBank/DDBJ whole genome shotgun (WGS) entry which is preliminary data.</text>
</comment>
<evidence type="ECO:0000256" key="1">
    <source>
        <dbReference type="ARBA" id="ARBA00022737"/>
    </source>
</evidence>
<evidence type="ECO:0000313" key="4">
    <source>
        <dbReference type="EMBL" id="MXP33311.1"/>
    </source>
</evidence>
<dbReference type="AlphaFoldDB" id="A0A845AX09"/>
<dbReference type="InterPro" id="IPR051012">
    <property type="entry name" value="CellSynth/LPSAsmb/PSIAsmb"/>
</dbReference>
<protein>
    <submittedName>
        <fullName evidence="4">Tetratricopeptide repeat protein</fullName>
    </submittedName>
</protein>
<dbReference type="InterPro" id="IPR011990">
    <property type="entry name" value="TPR-like_helical_dom_sf"/>
</dbReference>
<sequence length="375" mass="40291">MDMASQDSVEKLERLADFLKADPENPALLADCAQAALEADQPADATAFFKRLEAIEPLAGGDANAAGIAAMRSGDQQAAQLWFAKALDDNLGDPGLRFNIAWSKALAKDFEGAAEMLEADVVEALPQAAMLDLQIEHELGHFDEAAGKMHAYLEKFPDYGPLQAAASVLAMDVDDPDLARAAAEKGGDHPDALTTLATLDLGDRKLDDARGQYEKALATRPFNPRAEIGLGLVDLAEGNAQNAATRLDKGAEQFVDHLGTWIAAGWAHFIGGDLDAARDRFETALKHDDTFGEAHGSLAVIELLQGDTESAERRIEVAKRLDREAFSTALAAMLWEQSQGNQEKAEQIFRIASQQPIMPNGSTLMDELIKALGNS</sequence>
<dbReference type="SUPFAM" id="SSF48452">
    <property type="entry name" value="TPR-like"/>
    <property type="match status" value="2"/>
</dbReference>
<proteinExistence type="predicted"/>
<evidence type="ECO:0000256" key="2">
    <source>
        <dbReference type="ARBA" id="ARBA00022803"/>
    </source>
</evidence>
<accession>A0A845AX09</accession>
<organism evidence="4 5">
    <name type="scientific">Parerythrobacter jejuensis</name>
    <dbReference type="NCBI Taxonomy" id="795812"/>
    <lineage>
        <taxon>Bacteria</taxon>
        <taxon>Pseudomonadati</taxon>
        <taxon>Pseudomonadota</taxon>
        <taxon>Alphaproteobacteria</taxon>
        <taxon>Sphingomonadales</taxon>
        <taxon>Erythrobacteraceae</taxon>
        <taxon>Parerythrobacter</taxon>
    </lineage>
</organism>
<dbReference type="Pfam" id="PF14559">
    <property type="entry name" value="TPR_19"/>
    <property type="match status" value="1"/>
</dbReference>
<dbReference type="PANTHER" id="PTHR45586:SF1">
    <property type="entry name" value="LIPOPOLYSACCHARIDE ASSEMBLY PROTEIN B"/>
    <property type="match status" value="1"/>
</dbReference>
<evidence type="ECO:0000313" key="3">
    <source>
        <dbReference type="EMBL" id="MXP30551.1"/>
    </source>
</evidence>
<dbReference type="SMART" id="SM00028">
    <property type="entry name" value="TPR"/>
    <property type="match status" value="3"/>
</dbReference>
<dbReference type="Proteomes" id="UP000446786">
    <property type="component" value="Unassembled WGS sequence"/>
</dbReference>
<dbReference type="PANTHER" id="PTHR45586">
    <property type="entry name" value="TPR REPEAT-CONTAINING PROTEIN PA4667"/>
    <property type="match status" value="1"/>
</dbReference>
<dbReference type="EMBL" id="WTYE01000001">
    <property type="protein sequence ID" value="MXP33311.1"/>
    <property type="molecule type" value="Genomic_DNA"/>
</dbReference>
<reference evidence="4 5" key="1">
    <citation type="submission" date="2019-12" db="EMBL/GenBank/DDBJ databases">
        <title>Genomic-based taxomic classification of the family Erythrobacteraceae.</title>
        <authorList>
            <person name="Xu L."/>
        </authorList>
    </citation>
    <scope>NUCLEOTIDE SEQUENCE [LARGE SCALE GENOMIC DNA]</scope>
    <source>
        <strain evidence="4 5">JCM 16677</strain>
    </source>
</reference>
<name>A0A845AX09_9SPHN</name>
<dbReference type="Pfam" id="PF13432">
    <property type="entry name" value="TPR_16"/>
    <property type="match status" value="1"/>
</dbReference>
<dbReference type="InterPro" id="IPR019734">
    <property type="entry name" value="TPR_rpt"/>
</dbReference>